<feature type="transmembrane region" description="Helical" evidence="1">
    <location>
        <begin position="33"/>
        <end position="59"/>
    </location>
</feature>
<dbReference type="Proteomes" id="UP000050996">
    <property type="component" value="Unassembled WGS sequence"/>
</dbReference>
<keyword evidence="1" id="KW-1133">Transmembrane helix</keyword>
<evidence type="ECO:0000256" key="1">
    <source>
        <dbReference type="SAM" id="Phobius"/>
    </source>
</evidence>
<keyword evidence="1" id="KW-0812">Transmembrane</keyword>
<evidence type="ECO:0000313" key="2">
    <source>
        <dbReference type="EMBL" id="KQL19989.1"/>
    </source>
</evidence>
<dbReference type="STRING" id="1637975.AN957_16390"/>
<sequence length="109" mass="12268">MKKNMLKFALILIIEIGLTMLLARWFSVRFIELMFFTGIAFSAITISFSSSGGAMTRHIDSQTSAMTGIISKREEFTLRLNYVIFASITFLFIGLIFFVLLITNVISPA</sequence>
<keyword evidence="1" id="KW-0472">Membrane</keyword>
<comment type="caution">
    <text evidence="2">The sequence shown here is derived from an EMBL/GenBank/DDBJ whole genome shotgun (WGS) entry which is preliminary data.</text>
</comment>
<keyword evidence="3" id="KW-1185">Reference proteome</keyword>
<protein>
    <submittedName>
        <fullName evidence="2">Uncharacterized protein</fullName>
    </submittedName>
</protein>
<organism evidence="2 3">
    <name type="scientific">Cytobacillus solani</name>
    <dbReference type="NCBI Taxonomy" id="1637975"/>
    <lineage>
        <taxon>Bacteria</taxon>
        <taxon>Bacillati</taxon>
        <taxon>Bacillota</taxon>
        <taxon>Bacilli</taxon>
        <taxon>Bacillales</taxon>
        <taxon>Bacillaceae</taxon>
        <taxon>Cytobacillus</taxon>
    </lineage>
</organism>
<accession>A0A0Q3T9D2</accession>
<gene>
    <name evidence="2" type="ORF">AN957_16390</name>
</gene>
<name>A0A0Q3T9D2_9BACI</name>
<proteinExistence type="predicted"/>
<evidence type="ECO:0000313" key="3">
    <source>
        <dbReference type="Proteomes" id="UP000050996"/>
    </source>
</evidence>
<dbReference type="RefSeq" id="WP_053476524.1">
    <property type="nucleotide sequence ID" value="NZ_CP041305.1"/>
</dbReference>
<feature type="transmembrane region" description="Helical" evidence="1">
    <location>
        <begin position="7"/>
        <end position="27"/>
    </location>
</feature>
<feature type="transmembrane region" description="Helical" evidence="1">
    <location>
        <begin position="80"/>
        <end position="106"/>
    </location>
</feature>
<dbReference type="AlphaFoldDB" id="A0A0Q3T9D2"/>
<dbReference type="PATRIC" id="fig|1637975.4.peg.3189"/>
<reference evidence="2 3" key="1">
    <citation type="submission" date="2015-09" db="EMBL/GenBank/DDBJ databases">
        <title>Genome sequencing project for genomic taxonomy and phylogenomics of Bacillus-like bacteria.</title>
        <authorList>
            <person name="Liu B."/>
            <person name="Wang J."/>
            <person name="Zhu Y."/>
            <person name="Liu G."/>
            <person name="Chen Q."/>
            <person name="Chen Z."/>
            <person name="Lan J."/>
            <person name="Che J."/>
            <person name="Ge C."/>
            <person name="Shi H."/>
            <person name="Pan Z."/>
            <person name="Liu X."/>
        </authorList>
    </citation>
    <scope>NUCLEOTIDE SEQUENCE [LARGE SCALE GENOMIC DNA]</scope>
    <source>
        <strain evidence="2 3">FJAT-18043</strain>
    </source>
</reference>
<dbReference type="EMBL" id="LJIX01000006">
    <property type="protein sequence ID" value="KQL19989.1"/>
    <property type="molecule type" value="Genomic_DNA"/>
</dbReference>